<dbReference type="AlphaFoldDB" id="A0A8S2CPY7"/>
<dbReference type="GO" id="GO:0005737">
    <property type="term" value="C:cytoplasm"/>
    <property type="evidence" value="ECO:0007669"/>
    <property type="project" value="TreeGrafter"/>
</dbReference>
<reference evidence="4" key="1">
    <citation type="submission" date="2021-02" db="EMBL/GenBank/DDBJ databases">
        <authorList>
            <person name="Nowell W R."/>
        </authorList>
    </citation>
    <scope>NUCLEOTIDE SEQUENCE</scope>
</reference>
<evidence type="ECO:0000256" key="2">
    <source>
        <dbReference type="SAM" id="Phobius"/>
    </source>
</evidence>
<sequence length="175" mass="19589">MFNIIISSTVIILFYIQICYGQATTSKPNFNPETDCIKSNGSCGVCVQHSDCAFCEVDQTCGPYTTILRECTAARVKFLTCTAVGNAKVLLIVLCSVGGVVLLGIIVIICCICRRCNKRAQRKEIQRQDKDRAKTEERKAAQEVRAAERKNVTDQIRMKYGILKKNENNEYKPLP</sequence>
<name>A0A8S2CPY7_9BILA</name>
<keyword evidence="2" id="KW-0472">Membrane</keyword>
<evidence type="ECO:0000256" key="3">
    <source>
        <dbReference type="SAM" id="SignalP"/>
    </source>
</evidence>
<evidence type="ECO:0008006" key="7">
    <source>
        <dbReference type="Google" id="ProtNLM"/>
    </source>
</evidence>
<feature type="chain" id="PRO_5036273350" description="PTTG1IP" evidence="3">
    <location>
        <begin position="22"/>
        <end position="175"/>
    </location>
</feature>
<comment type="caution">
    <text evidence="4">The sequence shown here is derived from an EMBL/GenBank/DDBJ whole genome shotgun (WGS) entry which is preliminary data.</text>
</comment>
<dbReference type="Proteomes" id="UP000682733">
    <property type="component" value="Unassembled WGS sequence"/>
</dbReference>
<evidence type="ECO:0000313" key="4">
    <source>
        <dbReference type="EMBL" id="CAF0773901.1"/>
    </source>
</evidence>
<keyword evidence="2" id="KW-1133">Transmembrane helix</keyword>
<dbReference type="EMBL" id="CAJNOK010000762">
    <property type="protein sequence ID" value="CAF0773901.1"/>
    <property type="molecule type" value="Genomic_DNA"/>
</dbReference>
<evidence type="ECO:0000256" key="1">
    <source>
        <dbReference type="SAM" id="MobiDB-lite"/>
    </source>
</evidence>
<feature type="signal peptide" evidence="3">
    <location>
        <begin position="1"/>
        <end position="21"/>
    </location>
</feature>
<evidence type="ECO:0000313" key="5">
    <source>
        <dbReference type="EMBL" id="CAF3554948.1"/>
    </source>
</evidence>
<dbReference type="GO" id="GO:0005634">
    <property type="term" value="C:nucleus"/>
    <property type="evidence" value="ECO:0007669"/>
    <property type="project" value="TreeGrafter"/>
</dbReference>
<organism evidence="4 6">
    <name type="scientific">Didymodactylos carnosus</name>
    <dbReference type="NCBI Taxonomy" id="1234261"/>
    <lineage>
        <taxon>Eukaryota</taxon>
        <taxon>Metazoa</taxon>
        <taxon>Spiralia</taxon>
        <taxon>Gnathifera</taxon>
        <taxon>Rotifera</taxon>
        <taxon>Eurotatoria</taxon>
        <taxon>Bdelloidea</taxon>
        <taxon>Philodinida</taxon>
        <taxon>Philodinidae</taxon>
        <taxon>Didymodactylos</taxon>
    </lineage>
</organism>
<proteinExistence type="predicted"/>
<dbReference type="PANTHER" id="PTHR15191">
    <property type="entry name" value="PROTEIN CBG20567"/>
    <property type="match status" value="1"/>
</dbReference>
<dbReference type="Proteomes" id="UP000677228">
    <property type="component" value="Unassembled WGS sequence"/>
</dbReference>
<accession>A0A8S2CPY7</accession>
<dbReference type="GO" id="GO:0006606">
    <property type="term" value="P:protein import into nucleus"/>
    <property type="evidence" value="ECO:0007669"/>
    <property type="project" value="TreeGrafter"/>
</dbReference>
<dbReference type="PANTHER" id="PTHR15191:SF3">
    <property type="entry name" value="PITUITARY TUMOR-TRANSFORMING GENE PROTEIN-BINDING FACTOR"/>
    <property type="match status" value="1"/>
</dbReference>
<keyword evidence="2" id="KW-0812">Transmembrane</keyword>
<gene>
    <name evidence="4" type="ORF">OVA965_LOCUS3235</name>
    <name evidence="5" type="ORF">TMI583_LOCUS3234</name>
</gene>
<feature type="region of interest" description="Disordered" evidence="1">
    <location>
        <begin position="127"/>
        <end position="148"/>
    </location>
</feature>
<keyword evidence="3" id="KW-0732">Signal</keyword>
<evidence type="ECO:0000313" key="6">
    <source>
        <dbReference type="Proteomes" id="UP000677228"/>
    </source>
</evidence>
<protein>
    <recommendedName>
        <fullName evidence="7">PTTG1IP</fullName>
    </recommendedName>
</protein>
<dbReference type="InterPro" id="IPR052304">
    <property type="entry name" value="PTTG1IP"/>
</dbReference>
<feature type="transmembrane region" description="Helical" evidence="2">
    <location>
        <begin position="89"/>
        <end position="113"/>
    </location>
</feature>
<dbReference type="EMBL" id="CAJOBA010000762">
    <property type="protein sequence ID" value="CAF3554948.1"/>
    <property type="molecule type" value="Genomic_DNA"/>
</dbReference>